<evidence type="ECO:0000256" key="4">
    <source>
        <dbReference type="PROSITE-ProRule" id="PRU00335"/>
    </source>
</evidence>
<evidence type="ECO:0000256" key="3">
    <source>
        <dbReference type="ARBA" id="ARBA00023163"/>
    </source>
</evidence>
<accession>A0A1M8V649</accession>
<dbReference type="EMBL" id="FSHM01000002">
    <property type="protein sequence ID" value="SIA74234.1"/>
    <property type="molecule type" value="Genomic_DNA"/>
</dbReference>
<dbReference type="InterPro" id="IPR009057">
    <property type="entry name" value="Homeodomain-like_sf"/>
</dbReference>
<proteinExistence type="predicted"/>
<dbReference type="RefSeq" id="WP_005088087.1">
    <property type="nucleotide sequence ID" value="NZ_AP028613.1"/>
</dbReference>
<dbReference type="InterPro" id="IPR001647">
    <property type="entry name" value="HTH_TetR"/>
</dbReference>
<dbReference type="PROSITE" id="PS50977">
    <property type="entry name" value="HTH_TETR_2"/>
    <property type="match status" value="1"/>
</dbReference>
<gene>
    <name evidence="6" type="primary">kstR2_8</name>
    <name evidence="7" type="synonym">kstR2_14</name>
    <name evidence="6" type="ORF">SAMEA2070301_02058</name>
    <name evidence="7" type="ORF">SAMEA2152244_04724</name>
</gene>
<evidence type="ECO:0000256" key="1">
    <source>
        <dbReference type="ARBA" id="ARBA00023015"/>
    </source>
</evidence>
<dbReference type="PANTHER" id="PTHR30055:SF234">
    <property type="entry name" value="HTH-TYPE TRANSCRIPTIONAL REGULATOR BETI"/>
    <property type="match status" value="1"/>
</dbReference>
<dbReference type="Proteomes" id="UP000185210">
    <property type="component" value="Unassembled WGS sequence"/>
</dbReference>
<protein>
    <submittedName>
        <fullName evidence="6">Transcriptional regulator, TetR family</fullName>
    </submittedName>
</protein>
<evidence type="ECO:0000313" key="9">
    <source>
        <dbReference type="Proteomes" id="UP000185210"/>
    </source>
</evidence>
<dbReference type="EMBL" id="FSQE01000015">
    <property type="protein sequence ID" value="SIN47741.1"/>
    <property type="molecule type" value="Genomic_DNA"/>
</dbReference>
<name>A0A1M8V649_9MYCO</name>
<feature type="DNA-binding region" description="H-T-H motif" evidence="4">
    <location>
        <begin position="36"/>
        <end position="55"/>
    </location>
</feature>
<dbReference type="AlphaFoldDB" id="A0A1M8V649"/>
<dbReference type="PANTHER" id="PTHR30055">
    <property type="entry name" value="HTH-TYPE TRANSCRIPTIONAL REGULATOR RUTR"/>
    <property type="match status" value="1"/>
</dbReference>
<evidence type="ECO:0000313" key="6">
    <source>
        <dbReference type="EMBL" id="SIA74234.1"/>
    </source>
</evidence>
<keyword evidence="2 4" id="KW-0238">DNA-binding</keyword>
<evidence type="ECO:0000313" key="7">
    <source>
        <dbReference type="EMBL" id="SIN47741.1"/>
    </source>
</evidence>
<keyword evidence="1" id="KW-0805">Transcription regulation</keyword>
<dbReference type="Gene3D" id="1.10.357.10">
    <property type="entry name" value="Tetracycline Repressor, domain 2"/>
    <property type="match status" value="1"/>
</dbReference>
<keyword evidence="3" id="KW-0804">Transcription</keyword>
<dbReference type="InterPro" id="IPR036271">
    <property type="entry name" value="Tet_transcr_reg_TetR-rel_C_sf"/>
</dbReference>
<dbReference type="SUPFAM" id="SSF46689">
    <property type="entry name" value="Homeodomain-like"/>
    <property type="match status" value="1"/>
</dbReference>
<dbReference type="GO" id="GO:0000976">
    <property type="term" value="F:transcription cis-regulatory region binding"/>
    <property type="evidence" value="ECO:0007669"/>
    <property type="project" value="TreeGrafter"/>
</dbReference>
<dbReference type="PRINTS" id="PR00455">
    <property type="entry name" value="HTHTETR"/>
</dbReference>
<evidence type="ECO:0000313" key="8">
    <source>
        <dbReference type="Proteomes" id="UP000184831"/>
    </source>
</evidence>
<dbReference type="Pfam" id="PF00440">
    <property type="entry name" value="TetR_N"/>
    <property type="match status" value="1"/>
</dbReference>
<dbReference type="GeneID" id="93378323"/>
<evidence type="ECO:0000256" key="2">
    <source>
        <dbReference type="ARBA" id="ARBA00023125"/>
    </source>
</evidence>
<dbReference type="GO" id="GO:0003700">
    <property type="term" value="F:DNA-binding transcription factor activity"/>
    <property type="evidence" value="ECO:0007669"/>
    <property type="project" value="TreeGrafter"/>
</dbReference>
<evidence type="ECO:0000259" key="5">
    <source>
        <dbReference type="PROSITE" id="PS50977"/>
    </source>
</evidence>
<reference evidence="8 9" key="1">
    <citation type="submission" date="2016-11" db="EMBL/GenBank/DDBJ databases">
        <authorList>
            <consortium name="Pathogen Informatics"/>
        </authorList>
    </citation>
    <scope>NUCLEOTIDE SEQUENCE [LARGE SCALE GENOMIC DNA]</scope>
    <source>
        <strain evidence="6 9">104</strain>
        <strain evidence="7 8">696</strain>
    </source>
</reference>
<organism evidence="6 9">
    <name type="scientific">Mycobacteroides abscessus subsp. abscessus</name>
    <dbReference type="NCBI Taxonomy" id="1185650"/>
    <lineage>
        <taxon>Bacteria</taxon>
        <taxon>Bacillati</taxon>
        <taxon>Actinomycetota</taxon>
        <taxon>Actinomycetes</taxon>
        <taxon>Mycobacteriales</taxon>
        <taxon>Mycobacteriaceae</taxon>
        <taxon>Mycobacteroides</taxon>
        <taxon>Mycobacteroides abscessus</taxon>
    </lineage>
</organism>
<dbReference type="SUPFAM" id="SSF48498">
    <property type="entry name" value="Tetracyclin repressor-like, C-terminal domain"/>
    <property type="match status" value="1"/>
</dbReference>
<feature type="domain" description="HTH tetR-type" evidence="5">
    <location>
        <begin position="13"/>
        <end position="73"/>
    </location>
</feature>
<dbReference type="Proteomes" id="UP000184831">
    <property type="component" value="Unassembled WGS sequence"/>
</dbReference>
<comment type="caution">
    <text evidence="6">The sequence shown here is derived from an EMBL/GenBank/DDBJ whole genome shotgun (WGS) entry which is preliminary data.</text>
</comment>
<sequence>MPEQLSRFERRKQETRREILGAALACFAERGYHATGIADIVRRVGIAQGTFYLYFQSKREIVEQILDDLMERLSAALLDLPPSAPTSLAEYRDQAEHISTSLTGVLSADPQAARFLLLQAAAVDDDMAERVLAFYDAAAAIQATYLQHGISAGYFRSDLDAGHAARAVNGMLLASAFYSLRDPSPAAFEQLAHAVREILYYGLASDHHPQIAD</sequence>
<dbReference type="InterPro" id="IPR050109">
    <property type="entry name" value="HTH-type_TetR-like_transc_reg"/>
</dbReference>